<evidence type="ECO:0000256" key="2">
    <source>
        <dbReference type="ARBA" id="ARBA00023242"/>
    </source>
</evidence>
<dbReference type="PANTHER" id="PTHR46554">
    <property type="entry name" value="MEDIATOR OF RNA POLYMERASE II TRANSCRIPTION SUBUNIT 26A-RELATED"/>
    <property type="match status" value="1"/>
</dbReference>
<dbReference type="InterPro" id="IPR035441">
    <property type="entry name" value="TFIIS/LEDGF_dom_sf"/>
</dbReference>
<dbReference type="GO" id="GO:0005634">
    <property type="term" value="C:nucleus"/>
    <property type="evidence" value="ECO:0007669"/>
    <property type="project" value="UniProtKB-SubCell"/>
</dbReference>
<feature type="compositionally biased region" description="Polar residues" evidence="4">
    <location>
        <begin position="217"/>
        <end position="228"/>
    </location>
</feature>
<organism evidence="6 7">
    <name type="scientific">Artemisia annua</name>
    <name type="common">Sweet wormwood</name>
    <dbReference type="NCBI Taxonomy" id="35608"/>
    <lineage>
        <taxon>Eukaryota</taxon>
        <taxon>Viridiplantae</taxon>
        <taxon>Streptophyta</taxon>
        <taxon>Embryophyta</taxon>
        <taxon>Tracheophyta</taxon>
        <taxon>Spermatophyta</taxon>
        <taxon>Magnoliopsida</taxon>
        <taxon>eudicotyledons</taxon>
        <taxon>Gunneridae</taxon>
        <taxon>Pentapetalae</taxon>
        <taxon>asterids</taxon>
        <taxon>campanulids</taxon>
        <taxon>Asterales</taxon>
        <taxon>Asteraceae</taxon>
        <taxon>Asteroideae</taxon>
        <taxon>Anthemideae</taxon>
        <taxon>Artemisiinae</taxon>
        <taxon>Artemisia</taxon>
    </lineage>
</organism>
<dbReference type="SMART" id="SM00509">
    <property type="entry name" value="TFS2N"/>
    <property type="match status" value="1"/>
</dbReference>
<feature type="domain" description="TFIIS N-terminal" evidence="5">
    <location>
        <begin position="86"/>
        <end position="163"/>
    </location>
</feature>
<feature type="region of interest" description="Disordered" evidence="4">
    <location>
        <begin position="267"/>
        <end position="306"/>
    </location>
</feature>
<evidence type="ECO:0000313" key="7">
    <source>
        <dbReference type="Proteomes" id="UP000245207"/>
    </source>
</evidence>
<dbReference type="Proteomes" id="UP000245207">
    <property type="component" value="Unassembled WGS sequence"/>
</dbReference>
<sequence>MEDFLKSKEAMDEWKNYIGNANVDIFDVLKNAIKVAASDHPNEFRTMRDKIAEMLYSRELINYGGGDMLKKQSMHVSCEAEDEKMNEVLRIKAILDKDRHDECGSWVVCDLLRELQEMALSYEILEATGIGKSVNALKKHESIDVKETARMMINAWKRMVKERVDANENNVVVEEKEDECGESENNRVELQTIEKQDKKTSKPQRSVTVRIKLKKAQVNSAEDNTSKGPLTPEQKVADKSTGDESESVVCDSVKKLQHTGVSVKTDHATGIGKTLQKHASKDVSQQKSMDGWPKKESSSVKRVSMQVKPTSLDMERKINSGKAIIQKGPRVILGLQCKSRIISKVATHNQKAPRVTPNQQCKSQIISKVATHNQKGPRVTPNQQCKSQIVSKVASNNQKGPRVSPDQQCKSRMNSKEATNNDNGPTNTSFQEKLEATKRKLQQHYMEEENLKKKRRVQVLELHEVIKKGRIPPKDQQVKNINKQFRR</sequence>
<keyword evidence="2 3" id="KW-0539">Nucleus</keyword>
<dbReference type="GO" id="GO:0003746">
    <property type="term" value="F:translation elongation factor activity"/>
    <property type="evidence" value="ECO:0007669"/>
    <property type="project" value="UniProtKB-KW"/>
</dbReference>
<comment type="caution">
    <text evidence="6">The sequence shown here is derived from an EMBL/GenBank/DDBJ whole genome shotgun (WGS) entry which is preliminary data.</text>
</comment>
<dbReference type="PANTHER" id="PTHR46554:SF9">
    <property type="entry name" value="TRANSCRIPTION FACTOR IIS-RELATED"/>
    <property type="match status" value="1"/>
</dbReference>
<dbReference type="InterPro" id="IPR017923">
    <property type="entry name" value="TFIIS_N"/>
</dbReference>
<protein>
    <submittedName>
        <fullName evidence="6">Transcription elongation factor, TFIIS/CRSP70</fullName>
    </submittedName>
</protein>
<feature type="compositionally biased region" description="Basic and acidic residues" evidence="4">
    <location>
        <begin position="184"/>
        <end position="200"/>
    </location>
</feature>
<dbReference type="AlphaFoldDB" id="A0A2U1MWH7"/>
<dbReference type="Gene3D" id="1.20.930.10">
    <property type="entry name" value="Conserved domain common to transcription factors TFIIS, elongin A, CRSP70"/>
    <property type="match status" value="1"/>
</dbReference>
<feature type="region of interest" description="Disordered" evidence="4">
    <location>
        <begin position="392"/>
        <end position="429"/>
    </location>
</feature>
<evidence type="ECO:0000259" key="5">
    <source>
        <dbReference type="PROSITE" id="PS51319"/>
    </source>
</evidence>
<keyword evidence="6" id="KW-0648">Protein biosynthesis</keyword>
<dbReference type="CDD" id="cd00183">
    <property type="entry name" value="TFIIS_I"/>
    <property type="match status" value="1"/>
</dbReference>
<proteinExistence type="predicted"/>
<evidence type="ECO:0000256" key="1">
    <source>
        <dbReference type="ARBA" id="ARBA00004123"/>
    </source>
</evidence>
<evidence type="ECO:0000256" key="4">
    <source>
        <dbReference type="SAM" id="MobiDB-lite"/>
    </source>
</evidence>
<dbReference type="InterPro" id="IPR003617">
    <property type="entry name" value="TFIIS/CRSP70_N_sub"/>
</dbReference>
<keyword evidence="7" id="KW-1185">Reference proteome</keyword>
<comment type="subcellular location">
    <subcellularLocation>
        <location evidence="1 3">Nucleus</location>
    </subcellularLocation>
</comment>
<evidence type="ECO:0000256" key="3">
    <source>
        <dbReference type="PROSITE-ProRule" id="PRU00649"/>
    </source>
</evidence>
<dbReference type="PROSITE" id="PS51319">
    <property type="entry name" value="TFIIS_N"/>
    <property type="match status" value="1"/>
</dbReference>
<evidence type="ECO:0000313" key="6">
    <source>
        <dbReference type="EMBL" id="PWA65554.1"/>
    </source>
</evidence>
<dbReference type="SUPFAM" id="SSF47676">
    <property type="entry name" value="Conserved domain common to transcription factors TFIIS, elongin A, CRSP70"/>
    <property type="match status" value="1"/>
</dbReference>
<reference evidence="6 7" key="1">
    <citation type="journal article" date="2018" name="Mol. Plant">
        <title>The genome of Artemisia annua provides insight into the evolution of Asteraceae family and artemisinin biosynthesis.</title>
        <authorList>
            <person name="Shen Q."/>
            <person name="Zhang L."/>
            <person name="Liao Z."/>
            <person name="Wang S."/>
            <person name="Yan T."/>
            <person name="Shi P."/>
            <person name="Liu M."/>
            <person name="Fu X."/>
            <person name="Pan Q."/>
            <person name="Wang Y."/>
            <person name="Lv Z."/>
            <person name="Lu X."/>
            <person name="Zhang F."/>
            <person name="Jiang W."/>
            <person name="Ma Y."/>
            <person name="Chen M."/>
            <person name="Hao X."/>
            <person name="Li L."/>
            <person name="Tang Y."/>
            <person name="Lv G."/>
            <person name="Zhou Y."/>
            <person name="Sun X."/>
            <person name="Brodelius P.E."/>
            <person name="Rose J.K.C."/>
            <person name="Tang K."/>
        </authorList>
    </citation>
    <scope>NUCLEOTIDE SEQUENCE [LARGE SCALE GENOMIC DNA]</scope>
    <source>
        <strain evidence="7">cv. Huhao1</strain>
        <tissue evidence="6">Leaf</tissue>
    </source>
</reference>
<gene>
    <name evidence="6" type="ORF">CTI12_AA334900</name>
</gene>
<accession>A0A2U1MWH7</accession>
<dbReference type="STRING" id="35608.A0A2U1MWH7"/>
<dbReference type="OrthoDB" id="1745631at2759"/>
<keyword evidence="6" id="KW-0251">Elongation factor</keyword>
<dbReference type="Pfam" id="PF08711">
    <property type="entry name" value="Med26"/>
    <property type="match status" value="1"/>
</dbReference>
<feature type="region of interest" description="Disordered" evidence="4">
    <location>
        <begin position="175"/>
        <end position="246"/>
    </location>
</feature>
<dbReference type="EMBL" id="PKPP01004197">
    <property type="protein sequence ID" value="PWA65554.1"/>
    <property type="molecule type" value="Genomic_DNA"/>
</dbReference>
<name>A0A2U1MWH7_ARTAN</name>